<evidence type="ECO:0000256" key="1">
    <source>
        <dbReference type="SAM" id="MobiDB-lite"/>
    </source>
</evidence>
<gene>
    <name evidence="4" type="ORF">EGH24_05390</name>
</gene>
<feature type="region of interest" description="Disordered" evidence="1">
    <location>
        <begin position="1"/>
        <end position="26"/>
    </location>
</feature>
<dbReference type="InterPro" id="IPR038767">
    <property type="entry name" value="PF0610-like"/>
</dbReference>
<dbReference type="Pfam" id="PF21476">
    <property type="entry name" value="PF0610-like_N"/>
    <property type="match status" value="1"/>
</dbReference>
<dbReference type="PANTHER" id="PTHR40663">
    <property type="match status" value="1"/>
</dbReference>
<dbReference type="SUPFAM" id="SSF46785">
    <property type="entry name" value="Winged helix' DNA-binding domain"/>
    <property type="match status" value="1"/>
</dbReference>
<dbReference type="AlphaFoldDB" id="A0A8J8P9T8"/>
<dbReference type="InterPro" id="IPR057022">
    <property type="entry name" value="PF0610-like_Zn_ribbon_C"/>
</dbReference>
<dbReference type="Proteomes" id="UP000705823">
    <property type="component" value="Unassembled WGS sequence"/>
</dbReference>
<dbReference type="PANTHER" id="PTHR40663:SF2">
    <property type="entry name" value="TRANSCRIPTIONAL REGULATOR"/>
    <property type="match status" value="1"/>
</dbReference>
<evidence type="ECO:0000313" key="5">
    <source>
        <dbReference type="Proteomes" id="UP000705823"/>
    </source>
</evidence>
<feature type="domain" description="PF0610-like winged HTH N-terminal" evidence="2">
    <location>
        <begin position="5"/>
        <end position="51"/>
    </location>
</feature>
<protein>
    <submittedName>
        <fullName evidence="4">Transcriptional regulator</fullName>
    </submittedName>
</protein>
<dbReference type="RefSeq" id="WP_142979139.1">
    <property type="nucleotide sequence ID" value="NZ_RKLU01000002.1"/>
</dbReference>
<proteinExistence type="predicted"/>
<organism evidence="4 5">
    <name type="scientific">Halonotius terrestris</name>
    <dbReference type="NCBI Taxonomy" id="2487750"/>
    <lineage>
        <taxon>Archaea</taxon>
        <taxon>Methanobacteriati</taxon>
        <taxon>Methanobacteriota</taxon>
        <taxon>Stenosarchaea group</taxon>
        <taxon>Halobacteria</taxon>
        <taxon>Halobacteriales</taxon>
        <taxon>Haloferacaceae</taxon>
        <taxon>Halonotius</taxon>
    </lineage>
</organism>
<dbReference type="InterPro" id="IPR049159">
    <property type="entry name" value="PF0610-like_wHTH_N"/>
</dbReference>
<feature type="domain" description="PF0610-like rubredoxin-like zinc beta-ribbon C-terminal" evidence="3">
    <location>
        <begin position="58"/>
        <end position="95"/>
    </location>
</feature>
<accession>A0A8J8P9T8</accession>
<dbReference type="InterPro" id="IPR036390">
    <property type="entry name" value="WH_DNA-bd_sf"/>
</dbReference>
<dbReference type="Pfam" id="PF23470">
    <property type="entry name" value="Zn_ribbon_PF0610"/>
    <property type="match status" value="1"/>
</dbReference>
<evidence type="ECO:0000313" key="4">
    <source>
        <dbReference type="EMBL" id="TQQ82874.1"/>
    </source>
</evidence>
<sequence length="98" mass="10929">MTDSTRRERLADRLGEGPATASELADDLDTPVSTIYTDIQHVARSVRYAEEQEFLVAPPECGNCGFSGYDDPINYPSRCPECRSENIEEAVFKIEAIQ</sequence>
<keyword evidence="5" id="KW-1185">Reference proteome</keyword>
<evidence type="ECO:0000259" key="3">
    <source>
        <dbReference type="Pfam" id="PF23470"/>
    </source>
</evidence>
<name>A0A8J8P9T8_9EURY</name>
<reference evidence="4" key="1">
    <citation type="submission" date="2019-02" db="EMBL/GenBank/DDBJ databases">
        <title>Halonotius sp. a new haloarchaeum isolated from saline soil.</title>
        <authorList>
            <person name="Duran-Viseras A."/>
            <person name="Sanchez-Porro C."/>
            <person name="Ventosa A."/>
        </authorList>
    </citation>
    <scope>NUCLEOTIDE SEQUENCE</scope>
    <source>
        <strain evidence="4">F15B</strain>
    </source>
</reference>
<comment type="caution">
    <text evidence="4">The sequence shown here is derived from an EMBL/GenBank/DDBJ whole genome shotgun (WGS) entry which is preliminary data.</text>
</comment>
<feature type="compositionally biased region" description="Basic and acidic residues" evidence="1">
    <location>
        <begin position="1"/>
        <end position="15"/>
    </location>
</feature>
<dbReference type="EMBL" id="RKLU01000002">
    <property type="protein sequence ID" value="TQQ82874.1"/>
    <property type="molecule type" value="Genomic_DNA"/>
</dbReference>
<evidence type="ECO:0000259" key="2">
    <source>
        <dbReference type="Pfam" id="PF21476"/>
    </source>
</evidence>
<dbReference type="OrthoDB" id="30924at2157"/>